<dbReference type="EMBL" id="JAUQSY010000009">
    <property type="protein sequence ID" value="MDO7876003.1"/>
    <property type="molecule type" value="Genomic_DNA"/>
</dbReference>
<comment type="caution">
    <text evidence="2">The sequence shown here is derived from an EMBL/GenBank/DDBJ whole genome shotgun (WGS) entry which is preliminary data.</text>
</comment>
<reference evidence="2" key="1">
    <citation type="submission" date="2023-07" db="EMBL/GenBank/DDBJ databases">
        <authorList>
            <person name="Kim M.K."/>
        </authorList>
    </citation>
    <scope>NUCLEOTIDE SEQUENCE</scope>
    <source>
        <strain evidence="2">ASUV-10-1</strain>
    </source>
</reference>
<evidence type="ECO:0000313" key="3">
    <source>
        <dbReference type="Proteomes" id="UP001176429"/>
    </source>
</evidence>
<dbReference type="Proteomes" id="UP001176429">
    <property type="component" value="Unassembled WGS sequence"/>
</dbReference>
<accession>A0ABT9BCN6</accession>
<protein>
    <recommendedName>
        <fullName evidence="4">XRE family transcriptional regulator</fullName>
    </recommendedName>
</protein>
<evidence type="ECO:0000313" key="2">
    <source>
        <dbReference type="EMBL" id="MDO7876003.1"/>
    </source>
</evidence>
<evidence type="ECO:0008006" key="4">
    <source>
        <dbReference type="Google" id="ProtNLM"/>
    </source>
</evidence>
<proteinExistence type="predicted"/>
<name>A0ABT9BCN6_9BACT</name>
<gene>
    <name evidence="2" type="ORF">Q5H93_14765</name>
</gene>
<organism evidence="2 3">
    <name type="scientific">Hymenobacter aranciens</name>
    <dbReference type="NCBI Taxonomy" id="3063996"/>
    <lineage>
        <taxon>Bacteria</taxon>
        <taxon>Pseudomonadati</taxon>
        <taxon>Bacteroidota</taxon>
        <taxon>Cytophagia</taxon>
        <taxon>Cytophagales</taxon>
        <taxon>Hymenobacteraceae</taxon>
        <taxon>Hymenobacter</taxon>
    </lineage>
</organism>
<keyword evidence="3" id="KW-1185">Reference proteome</keyword>
<dbReference type="RefSeq" id="WP_305007334.1">
    <property type="nucleotide sequence ID" value="NZ_JAUQSY010000009.1"/>
</dbReference>
<evidence type="ECO:0000256" key="1">
    <source>
        <dbReference type="SAM" id="MobiDB-lite"/>
    </source>
</evidence>
<sequence length="89" mass="9788">MVTQRLPAEVAALYEQTTHSTRFYVQRLGREVDLTKLTLAEAAELVVLPGGFEWLKRKEAAPEPAVELTAPEAPKRRPRATKSKGAGGM</sequence>
<feature type="region of interest" description="Disordered" evidence="1">
    <location>
        <begin position="62"/>
        <end position="89"/>
    </location>
</feature>